<feature type="transmembrane region" description="Helical" evidence="6">
    <location>
        <begin position="128"/>
        <end position="147"/>
    </location>
</feature>
<keyword evidence="2 6" id="KW-0812">Transmembrane</keyword>
<reference evidence="8 9" key="1">
    <citation type="submission" date="2017-11" db="EMBL/GenBank/DDBJ databases">
        <title>Comparative genomics of Botrytis spp.</title>
        <authorList>
            <person name="Valero-Jimenez C.A."/>
            <person name="Tapia P."/>
            <person name="Veloso J."/>
            <person name="Silva-Moreno E."/>
            <person name="Staats M."/>
            <person name="Valdes J.H."/>
            <person name="Van Kan J.A.L."/>
        </authorList>
    </citation>
    <scope>NUCLEOTIDE SEQUENCE [LARGE SCALE GENOMIC DNA]</scope>
    <source>
        <strain evidence="8 9">MUCL2830</strain>
    </source>
</reference>
<dbReference type="InterPro" id="IPR011701">
    <property type="entry name" value="MFS"/>
</dbReference>
<feature type="transmembrane region" description="Helical" evidence="6">
    <location>
        <begin position="467"/>
        <end position="488"/>
    </location>
</feature>
<evidence type="ECO:0000256" key="1">
    <source>
        <dbReference type="ARBA" id="ARBA00004141"/>
    </source>
</evidence>
<evidence type="ECO:0000259" key="7">
    <source>
        <dbReference type="PROSITE" id="PS50850"/>
    </source>
</evidence>
<dbReference type="EMBL" id="PHWZ01000076">
    <property type="protein sequence ID" value="TEY73598.1"/>
    <property type="molecule type" value="Genomic_DNA"/>
</dbReference>
<proteinExistence type="predicted"/>
<evidence type="ECO:0000256" key="3">
    <source>
        <dbReference type="ARBA" id="ARBA00022989"/>
    </source>
</evidence>
<keyword evidence="4 6" id="KW-0472">Membrane</keyword>
<dbReference type="Proteomes" id="UP000297299">
    <property type="component" value="Unassembled WGS sequence"/>
</dbReference>
<accession>A0A4Y8D8D4</accession>
<feature type="transmembrane region" description="Helical" evidence="6">
    <location>
        <begin position="194"/>
        <end position="217"/>
    </location>
</feature>
<evidence type="ECO:0000313" key="8">
    <source>
        <dbReference type="EMBL" id="TEY73598.1"/>
    </source>
</evidence>
<dbReference type="Gene3D" id="1.20.1250.20">
    <property type="entry name" value="MFS general substrate transporter like domains"/>
    <property type="match status" value="1"/>
</dbReference>
<feature type="transmembrane region" description="Helical" evidence="6">
    <location>
        <begin position="404"/>
        <end position="425"/>
    </location>
</feature>
<dbReference type="PANTHER" id="PTHR23501:SF198">
    <property type="entry name" value="AZOLE RESISTANCE PROTEIN 1-RELATED"/>
    <property type="match status" value="1"/>
</dbReference>
<evidence type="ECO:0000313" key="9">
    <source>
        <dbReference type="Proteomes" id="UP000297299"/>
    </source>
</evidence>
<dbReference type="PANTHER" id="PTHR23501">
    <property type="entry name" value="MAJOR FACILITATOR SUPERFAMILY"/>
    <property type="match status" value="1"/>
</dbReference>
<dbReference type="InterPro" id="IPR020846">
    <property type="entry name" value="MFS_dom"/>
</dbReference>
<keyword evidence="9" id="KW-1185">Reference proteome</keyword>
<feature type="transmembrane region" description="Helical" evidence="6">
    <location>
        <begin position="223"/>
        <end position="246"/>
    </location>
</feature>
<name>A0A4Y8D8D4_9HELO</name>
<feature type="transmembrane region" description="Helical" evidence="6">
    <location>
        <begin position="331"/>
        <end position="357"/>
    </location>
</feature>
<dbReference type="AlphaFoldDB" id="A0A4Y8D8D4"/>
<evidence type="ECO:0000256" key="5">
    <source>
        <dbReference type="SAM" id="MobiDB-lite"/>
    </source>
</evidence>
<feature type="transmembrane region" description="Helical" evidence="6">
    <location>
        <begin position="300"/>
        <end position="319"/>
    </location>
</feature>
<evidence type="ECO:0000256" key="6">
    <source>
        <dbReference type="SAM" id="Phobius"/>
    </source>
</evidence>
<comment type="caution">
    <text evidence="8">The sequence shown here is derived from an EMBL/GenBank/DDBJ whole genome shotgun (WGS) entry which is preliminary data.</text>
</comment>
<dbReference type="Pfam" id="PF07690">
    <property type="entry name" value="MFS_1"/>
    <property type="match status" value="1"/>
</dbReference>
<evidence type="ECO:0000256" key="4">
    <source>
        <dbReference type="ARBA" id="ARBA00023136"/>
    </source>
</evidence>
<gene>
    <name evidence="8" type="ORF">BOTCAL_0076g00010</name>
</gene>
<organism evidence="8 9">
    <name type="scientific">Botryotinia calthae</name>
    <dbReference type="NCBI Taxonomy" id="38488"/>
    <lineage>
        <taxon>Eukaryota</taxon>
        <taxon>Fungi</taxon>
        <taxon>Dikarya</taxon>
        <taxon>Ascomycota</taxon>
        <taxon>Pezizomycotina</taxon>
        <taxon>Leotiomycetes</taxon>
        <taxon>Helotiales</taxon>
        <taxon>Sclerotiniaceae</taxon>
        <taxon>Botryotinia</taxon>
    </lineage>
</organism>
<dbReference type="PROSITE" id="PS50850">
    <property type="entry name" value="MFS"/>
    <property type="match status" value="1"/>
</dbReference>
<feature type="transmembrane region" description="Helical" evidence="6">
    <location>
        <begin position="69"/>
        <end position="91"/>
    </location>
</feature>
<keyword evidence="3 6" id="KW-1133">Transmembrane helix</keyword>
<sequence>MSSSMRNSGEKWNESPASSRDSSKAAAVDEPVITQAYNTSKSSEKTELNTGIETDARSQEKVYPTGWKFLLVTMGIMAAVLVVALDNYIISTAIPRLATDFKSINLTGWYSSSYFLTIMAFQPAHGQIFTFFSVKWAFLVSILWFEVDSIISAAAPNSIAFIFGRLICGAAAGGIWCGTLTLVTNVVPSVKRYLYVSVVTSMYGVSSAAGPLLGGLFTDSKLTWRFCFWLNLPIGFVAFLLILFFLEPPELSDLGKSLTIKQKIMRIDFLGTLLLITAFTCFFLAAQWGGTTYPWSNPKVWGCILGFFLQIAAFSYLQVRFQDRATIPTRALRNFTALLCLLYQLFISMVIAIQIYYLPFYFQSVLGHSAASSGVLTLPYVMTLLFSPMASGAYITAHGHYIPIMYIGACLAVVGSGLLSTLTITSSRAQYVGYQVIVALGAGVVQQIAFTAVPLALPPSDVATASALVSFCNSLGPVVALTVGNILFTNLFGSKLAEIPGLNGKITGSEFKGLVDLGTLVPAQYVESVRQALSKRFEDRCFALANQRHTVQQKRANMKALQTTIGTFRYTEQVHRCSSAFEFSAPLVPIAHTADQSQ</sequence>
<dbReference type="SUPFAM" id="SSF103473">
    <property type="entry name" value="MFS general substrate transporter"/>
    <property type="match status" value="1"/>
</dbReference>
<dbReference type="OrthoDB" id="10021397at2759"/>
<comment type="subcellular location">
    <subcellularLocation>
        <location evidence="1">Membrane</location>
        <topology evidence="1">Multi-pass membrane protein</topology>
    </subcellularLocation>
</comment>
<feature type="region of interest" description="Disordered" evidence="5">
    <location>
        <begin position="1"/>
        <end position="49"/>
    </location>
</feature>
<protein>
    <recommendedName>
        <fullName evidence="7">Major facilitator superfamily (MFS) profile domain-containing protein</fullName>
    </recommendedName>
</protein>
<dbReference type="InterPro" id="IPR036259">
    <property type="entry name" value="MFS_trans_sf"/>
</dbReference>
<dbReference type="GO" id="GO:0005886">
    <property type="term" value="C:plasma membrane"/>
    <property type="evidence" value="ECO:0007669"/>
    <property type="project" value="TreeGrafter"/>
</dbReference>
<dbReference type="GO" id="GO:0022857">
    <property type="term" value="F:transmembrane transporter activity"/>
    <property type="evidence" value="ECO:0007669"/>
    <property type="project" value="InterPro"/>
</dbReference>
<feature type="transmembrane region" description="Helical" evidence="6">
    <location>
        <begin position="267"/>
        <end position="288"/>
    </location>
</feature>
<evidence type="ECO:0000256" key="2">
    <source>
        <dbReference type="ARBA" id="ARBA00022692"/>
    </source>
</evidence>
<feature type="transmembrane region" description="Helical" evidence="6">
    <location>
        <begin position="431"/>
        <end position="455"/>
    </location>
</feature>
<feature type="domain" description="Major facilitator superfamily (MFS) profile" evidence="7">
    <location>
        <begin position="72"/>
        <end position="530"/>
    </location>
</feature>
<dbReference type="CDD" id="cd17502">
    <property type="entry name" value="MFS_Azr1_MDR_like"/>
    <property type="match status" value="1"/>
</dbReference>
<feature type="transmembrane region" description="Helical" evidence="6">
    <location>
        <begin position="159"/>
        <end position="182"/>
    </location>
</feature>